<accession>A0A5M3VU52</accession>
<proteinExistence type="predicted"/>
<organism evidence="2 3">
    <name type="scientific">Acrocarpospora corrugata</name>
    <dbReference type="NCBI Taxonomy" id="35763"/>
    <lineage>
        <taxon>Bacteria</taxon>
        <taxon>Bacillati</taxon>
        <taxon>Actinomycetota</taxon>
        <taxon>Actinomycetes</taxon>
        <taxon>Streptosporangiales</taxon>
        <taxon>Streptosporangiaceae</taxon>
        <taxon>Acrocarpospora</taxon>
    </lineage>
</organism>
<keyword evidence="3" id="KW-1185">Reference proteome</keyword>
<evidence type="ECO:0000313" key="2">
    <source>
        <dbReference type="EMBL" id="GES00054.1"/>
    </source>
</evidence>
<dbReference type="PIRSF" id="PIRSF017393">
    <property type="entry name" value="MTase_SAV2177"/>
    <property type="match status" value="1"/>
</dbReference>
<protein>
    <recommendedName>
        <fullName evidence="4">S-adenosyl methyltransferase</fullName>
    </recommendedName>
</protein>
<name>A0A5M3VU52_9ACTN</name>
<dbReference type="InterPro" id="IPR029063">
    <property type="entry name" value="SAM-dependent_MTases_sf"/>
</dbReference>
<dbReference type="RefSeq" id="WP_155336427.1">
    <property type="nucleotide sequence ID" value="NZ_BAAABN010000030.1"/>
</dbReference>
<dbReference type="Pfam" id="PF04672">
    <property type="entry name" value="Methyltransf_19"/>
    <property type="match status" value="1"/>
</dbReference>
<comment type="caution">
    <text evidence="2">The sequence shown here is derived from an EMBL/GenBank/DDBJ whole genome shotgun (WGS) entry which is preliminary data.</text>
</comment>
<evidence type="ECO:0000313" key="3">
    <source>
        <dbReference type="Proteomes" id="UP000334990"/>
    </source>
</evidence>
<evidence type="ECO:0000256" key="1">
    <source>
        <dbReference type="SAM" id="MobiDB-lite"/>
    </source>
</evidence>
<dbReference type="Gene3D" id="3.40.50.150">
    <property type="entry name" value="Vaccinia Virus protein VP39"/>
    <property type="match status" value="1"/>
</dbReference>
<gene>
    <name evidence="2" type="ORF">Acor_21170</name>
</gene>
<dbReference type="SUPFAM" id="SSF53335">
    <property type="entry name" value="S-adenosyl-L-methionine-dependent methyltransferases"/>
    <property type="match status" value="1"/>
</dbReference>
<dbReference type="OrthoDB" id="3216820at2"/>
<dbReference type="EMBL" id="BLAD01000043">
    <property type="protein sequence ID" value="GES00054.1"/>
    <property type="molecule type" value="Genomic_DNA"/>
</dbReference>
<dbReference type="AlphaFoldDB" id="A0A5M3VU52"/>
<evidence type="ECO:0008006" key="4">
    <source>
        <dbReference type="Google" id="ProtNLM"/>
    </source>
</evidence>
<feature type="region of interest" description="Disordered" evidence="1">
    <location>
        <begin position="250"/>
        <end position="271"/>
    </location>
</feature>
<dbReference type="InterPro" id="IPR006764">
    <property type="entry name" value="SAM_dep_MeTrfase_SAV2177_type"/>
</dbReference>
<dbReference type="Proteomes" id="UP000334990">
    <property type="component" value="Unassembled WGS sequence"/>
</dbReference>
<reference evidence="2 3" key="1">
    <citation type="submission" date="2019-10" db="EMBL/GenBank/DDBJ databases">
        <title>Whole genome shotgun sequence of Acrocarpospora corrugata NBRC 13972.</title>
        <authorList>
            <person name="Ichikawa N."/>
            <person name="Kimura A."/>
            <person name="Kitahashi Y."/>
            <person name="Komaki H."/>
            <person name="Oguchi A."/>
        </authorList>
    </citation>
    <scope>NUCLEOTIDE SEQUENCE [LARGE SCALE GENOMIC DNA]</scope>
    <source>
        <strain evidence="2 3">NBRC 13972</strain>
    </source>
</reference>
<sequence length="271" mass="29508">MSESDEVSPGINPAVPSVARMYDYWLGGKDNFGADREAAEEVIRLVPGVRELARENRAFLRRAVEHLTKVGIRQFIDIGAGLPTQENTHEVAQRIAADARVVYVDNDPVVLAHARALLVENSQTIAIEGDLREPKSIFDHPELAVHLDPELPTAVLMLSVLHFITVDRDALSVVAAVRDALPPGSHLVISHIYAGEMSQADRDAGRAIYARTSSGPVADRSLQCLTDFFSGTTLLPPGLVPVHDWRPDHPVPPRMDTGKPYVLGGVGTVDR</sequence>